<evidence type="ECO:0000256" key="2">
    <source>
        <dbReference type="SAM" id="Phobius"/>
    </source>
</evidence>
<feature type="compositionally biased region" description="Acidic residues" evidence="1">
    <location>
        <begin position="86"/>
        <end position="108"/>
    </location>
</feature>
<dbReference type="STRING" id="1631871.FOL01_0246"/>
<feature type="compositionally biased region" description="Polar residues" evidence="1">
    <location>
        <begin position="355"/>
        <end position="365"/>
    </location>
</feature>
<feature type="region of interest" description="Disordered" evidence="1">
    <location>
        <begin position="168"/>
        <end position="215"/>
    </location>
</feature>
<accession>A0A1L6R9B1</accession>
<evidence type="ECO:0000256" key="1">
    <source>
        <dbReference type="SAM" id="MobiDB-lite"/>
    </source>
</evidence>
<feature type="compositionally biased region" description="Acidic residues" evidence="1">
    <location>
        <begin position="367"/>
        <end position="376"/>
    </location>
</feature>
<dbReference type="EMBL" id="CP014332">
    <property type="protein sequence ID" value="APS41105.1"/>
    <property type="molecule type" value="Genomic_DNA"/>
</dbReference>
<feature type="compositionally biased region" description="Acidic residues" evidence="1">
    <location>
        <begin position="60"/>
        <end position="78"/>
    </location>
</feature>
<feature type="transmembrane region" description="Helical" evidence="2">
    <location>
        <begin position="138"/>
        <end position="157"/>
    </location>
</feature>
<dbReference type="RefSeq" id="WP_075268949.1">
    <property type="nucleotide sequence ID" value="NZ_CP014332.1"/>
</dbReference>
<dbReference type="OrthoDB" id="2149782at2"/>
<dbReference type="AlphaFoldDB" id="A0A1L6R9B1"/>
<dbReference type="InterPro" id="IPR031927">
    <property type="entry name" value="DUF4767"/>
</dbReference>
<keyword evidence="2" id="KW-0472">Membrane</keyword>
<keyword evidence="5" id="KW-1185">Reference proteome</keyword>
<dbReference type="KEGG" id="wjo:FOL01_0246"/>
<proteinExistence type="predicted"/>
<keyword evidence="2" id="KW-0812">Transmembrane</keyword>
<feature type="domain" description="DUF4767" evidence="3">
    <location>
        <begin position="214"/>
        <end position="348"/>
    </location>
</feature>
<evidence type="ECO:0000313" key="4">
    <source>
        <dbReference type="EMBL" id="APS41105.1"/>
    </source>
</evidence>
<sequence>MTDKERLRQYQDLLEAGAITEEEYNDMTKHLRERIQADEQSTDEPTEAPNSDDTPSASEDTADDSVIDETSATDEDVAESLSAETVELDETVSDEEESATNISDEEPTDQVVPEVLHPNDDHEIQPVVSQRPKRNYDMIIAVVVVLVVLIGGGIVVVKHNHQNAQIGTETTKKDTSKSDDTAAKSSKKATTKKDDSEKEKASSKQKKDSEKVAAQWSEDQTKKLADYMGVWQNAIGQTFVGTYNGDTPEHLTYKFPEALKEGKLDGHIKLDNEDVKFTWSAKADKKADYQVVAVATGSRRGSDKPTSYFFVIHDGQGVVYATETADGDDLELTKTQNADLQNNFAGIVDEKADDSSATSESQANITFDDDVTVSES</sequence>
<feature type="compositionally biased region" description="Basic and acidic residues" evidence="1">
    <location>
        <begin position="27"/>
        <end position="37"/>
    </location>
</feature>
<dbReference type="Pfam" id="PF15983">
    <property type="entry name" value="DUF4767"/>
    <property type="match status" value="1"/>
</dbReference>
<keyword evidence="2" id="KW-1133">Transmembrane helix</keyword>
<feature type="region of interest" description="Disordered" evidence="1">
    <location>
        <begin position="27"/>
        <end position="110"/>
    </location>
</feature>
<feature type="compositionally biased region" description="Polar residues" evidence="1">
    <location>
        <begin position="48"/>
        <end position="59"/>
    </location>
</feature>
<evidence type="ECO:0000313" key="5">
    <source>
        <dbReference type="Proteomes" id="UP000185473"/>
    </source>
</evidence>
<protein>
    <submittedName>
        <fullName evidence="4">Lipoprotein</fullName>
    </submittedName>
</protein>
<reference evidence="4 5" key="1">
    <citation type="submission" date="2016-02" db="EMBL/GenBank/DDBJ databases">
        <title>Complete Genome Sequence of Weissella jogaejeotgali FOL01.</title>
        <authorList>
            <person name="Lee J.-H."/>
            <person name="Ku H.-J."/>
        </authorList>
    </citation>
    <scope>NUCLEOTIDE SEQUENCE [LARGE SCALE GENOMIC DNA]</scope>
    <source>
        <strain evidence="4 5">FOL01</strain>
    </source>
</reference>
<organism evidence="4 5">
    <name type="scientific">Weissella jogaejeotgali</name>
    <dbReference type="NCBI Taxonomy" id="1631871"/>
    <lineage>
        <taxon>Bacteria</taxon>
        <taxon>Bacillati</taxon>
        <taxon>Bacillota</taxon>
        <taxon>Bacilli</taxon>
        <taxon>Lactobacillales</taxon>
        <taxon>Lactobacillaceae</taxon>
        <taxon>Weissella</taxon>
    </lineage>
</organism>
<feature type="region of interest" description="Disordered" evidence="1">
    <location>
        <begin position="349"/>
        <end position="376"/>
    </location>
</feature>
<dbReference type="Proteomes" id="UP000185473">
    <property type="component" value="Chromosome"/>
</dbReference>
<keyword evidence="4" id="KW-0449">Lipoprotein</keyword>
<gene>
    <name evidence="4" type="ORF">FOL01_0246</name>
</gene>
<evidence type="ECO:0000259" key="3">
    <source>
        <dbReference type="Pfam" id="PF15983"/>
    </source>
</evidence>
<name>A0A1L6R9B1_9LACO</name>
<feature type="compositionally biased region" description="Basic and acidic residues" evidence="1">
    <location>
        <begin position="191"/>
        <end position="211"/>
    </location>
</feature>
<feature type="compositionally biased region" description="Basic and acidic residues" evidence="1">
    <location>
        <begin position="170"/>
        <end position="182"/>
    </location>
</feature>